<evidence type="ECO:0000313" key="21">
    <source>
        <dbReference type="Proteomes" id="UP000281691"/>
    </source>
</evidence>
<evidence type="ECO:0000256" key="13">
    <source>
        <dbReference type="ARBA" id="ARBA00033450"/>
    </source>
</evidence>
<comment type="function">
    <text evidence="2">Endopeptidase that degrades small peptides of less than 7 kDa, such as glucagon and insulin.</text>
</comment>
<evidence type="ECO:0000256" key="11">
    <source>
        <dbReference type="ARBA" id="ARBA00029597"/>
    </source>
</evidence>
<evidence type="ECO:0000256" key="9">
    <source>
        <dbReference type="ARBA" id="ARBA00022833"/>
    </source>
</evidence>
<keyword evidence="8" id="KW-0378">Hydrolase</keyword>
<organism evidence="20 21">
    <name type="scientific">Vespertiliibacter pulmonis</name>
    <dbReference type="NCBI Taxonomy" id="1443036"/>
    <lineage>
        <taxon>Bacteria</taxon>
        <taxon>Pseudomonadati</taxon>
        <taxon>Pseudomonadota</taxon>
        <taxon>Gammaproteobacteria</taxon>
        <taxon>Pasteurellales</taxon>
        <taxon>Pasteurellaceae</taxon>
        <taxon>Vespertiliibacter</taxon>
    </lineage>
</organism>
<dbReference type="PROSITE" id="PS00143">
    <property type="entry name" value="INSULINASE"/>
    <property type="match status" value="1"/>
</dbReference>
<keyword evidence="15" id="KW-0732">Signal</keyword>
<dbReference type="PANTHER" id="PTHR43690">
    <property type="entry name" value="NARDILYSIN"/>
    <property type="match status" value="1"/>
</dbReference>
<keyword evidence="9" id="KW-0862">Zinc</keyword>
<comment type="cofactor">
    <cofactor evidence="1">
        <name>Zn(2+)</name>
        <dbReference type="ChEBI" id="CHEBI:29105"/>
    </cofactor>
</comment>
<dbReference type="InterPro" id="IPR011249">
    <property type="entry name" value="Metalloenz_LuxS/M16"/>
</dbReference>
<evidence type="ECO:0000256" key="10">
    <source>
        <dbReference type="ARBA" id="ARBA00023049"/>
    </source>
</evidence>
<feature type="signal peptide" evidence="15">
    <location>
        <begin position="1"/>
        <end position="26"/>
    </location>
</feature>
<evidence type="ECO:0000259" key="17">
    <source>
        <dbReference type="Pfam" id="PF05193"/>
    </source>
</evidence>
<dbReference type="RefSeq" id="WP_124211392.1">
    <property type="nucleotide sequence ID" value="NZ_CP016615.1"/>
</dbReference>
<feature type="chain" id="PRO_5018264661" description="Protease 3" evidence="15">
    <location>
        <begin position="27"/>
        <end position="981"/>
    </location>
</feature>
<keyword evidence="7" id="KW-0479">Metal-binding</keyword>
<feature type="domain" description="Coenzyme PQQ synthesis protein F-like C-terminal lobe" evidence="19">
    <location>
        <begin position="800"/>
        <end position="896"/>
    </location>
</feature>
<evidence type="ECO:0000256" key="7">
    <source>
        <dbReference type="ARBA" id="ARBA00022723"/>
    </source>
</evidence>
<dbReference type="InterPro" id="IPR054734">
    <property type="entry name" value="PqqF-like_C_4"/>
</dbReference>
<dbReference type="SUPFAM" id="SSF63411">
    <property type="entry name" value="LuxS/MPP-like metallohydrolase"/>
    <property type="match status" value="4"/>
</dbReference>
<evidence type="ECO:0000256" key="12">
    <source>
        <dbReference type="ARBA" id="ARBA00031184"/>
    </source>
</evidence>
<reference evidence="20 21" key="1">
    <citation type="submission" date="2018-11" db="EMBL/GenBank/DDBJ databases">
        <title>Genomic Encyclopedia of Type Strains, Phase IV (KMG-IV): sequencing the most valuable type-strain genomes for metagenomic binning, comparative biology and taxonomic classification.</title>
        <authorList>
            <person name="Goeker M."/>
        </authorList>
    </citation>
    <scope>NUCLEOTIDE SEQUENCE [LARGE SCALE GENOMIC DNA]</scope>
    <source>
        <strain evidence="20 21">DSM 27238</strain>
    </source>
</reference>
<evidence type="ECO:0000256" key="1">
    <source>
        <dbReference type="ARBA" id="ARBA00001947"/>
    </source>
</evidence>
<gene>
    <name evidence="20" type="ORF">EDC46_1230</name>
</gene>
<dbReference type="EMBL" id="RKQP01000003">
    <property type="protein sequence ID" value="RPE83537.1"/>
    <property type="molecule type" value="Genomic_DNA"/>
</dbReference>
<dbReference type="PANTHER" id="PTHR43690:SF18">
    <property type="entry name" value="INSULIN-DEGRADING ENZYME-RELATED"/>
    <property type="match status" value="1"/>
</dbReference>
<dbReference type="InterPro" id="IPR011765">
    <property type="entry name" value="Pept_M16_N"/>
</dbReference>
<dbReference type="AlphaFoldDB" id="A0A3N4W282"/>
<dbReference type="InterPro" id="IPR032632">
    <property type="entry name" value="Peptidase_M16_M"/>
</dbReference>
<evidence type="ECO:0000256" key="2">
    <source>
        <dbReference type="ARBA" id="ARBA00002184"/>
    </source>
</evidence>
<dbReference type="Pfam" id="PF16187">
    <property type="entry name" value="Peptidase_M16_M"/>
    <property type="match status" value="1"/>
</dbReference>
<comment type="caution">
    <text evidence="20">The sequence shown here is derived from an EMBL/GenBank/DDBJ whole genome shotgun (WGS) entry which is preliminary data.</text>
</comment>
<dbReference type="Pfam" id="PF00675">
    <property type="entry name" value="Peptidase_M16"/>
    <property type="match status" value="1"/>
</dbReference>
<feature type="domain" description="Peptidase M16 C-terminal" evidence="17">
    <location>
        <begin position="234"/>
        <end position="412"/>
    </location>
</feature>
<comment type="similarity">
    <text evidence="3 14">Belongs to the peptidase M16 family.</text>
</comment>
<evidence type="ECO:0000256" key="4">
    <source>
        <dbReference type="ARBA" id="ARBA00012449"/>
    </source>
</evidence>
<dbReference type="NCBIfam" id="NF011681">
    <property type="entry name" value="PRK15101.1"/>
    <property type="match status" value="1"/>
</dbReference>
<evidence type="ECO:0000313" key="20">
    <source>
        <dbReference type="EMBL" id="RPE83537.1"/>
    </source>
</evidence>
<feature type="domain" description="Peptidase M16 middle/third" evidence="18">
    <location>
        <begin position="419"/>
        <end position="693"/>
    </location>
</feature>
<evidence type="ECO:0000256" key="3">
    <source>
        <dbReference type="ARBA" id="ARBA00007261"/>
    </source>
</evidence>
<dbReference type="OrthoDB" id="9811314at2"/>
<evidence type="ECO:0000256" key="15">
    <source>
        <dbReference type="SAM" id="SignalP"/>
    </source>
</evidence>
<evidence type="ECO:0000259" key="18">
    <source>
        <dbReference type="Pfam" id="PF16187"/>
    </source>
</evidence>
<dbReference type="GO" id="GO:0046872">
    <property type="term" value="F:metal ion binding"/>
    <property type="evidence" value="ECO:0007669"/>
    <property type="project" value="UniProtKB-KW"/>
</dbReference>
<dbReference type="GO" id="GO:0005737">
    <property type="term" value="C:cytoplasm"/>
    <property type="evidence" value="ECO:0007669"/>
    <property type="project" value="UniProtKB-ARBA"/>
</dbReference>
<feature type="domain" description="Peptidase M16 N-terminal" evidence="16">
    <location>
        <begin position="73"/>
        <end position="206"/>
    </location>
</feature>
<dbReference type="FunFam" id="3.30.830.10:FF:000012">
    <property type="entry name" value="Protease 3"/>
    <property type="match status" value="1"/>
</dbReference>
<dbReference type="EC" id="3.4.24.55" evidence="4"/>
<dbReference type="Gene3D" id="3.30.830.10">
    <property type="entry name" value="Metalloenzyme, LuxS/M16 peptidase-like"/>
    <property type="match status" value="4"/>
</dbReference>
<protein>
    <recommendedName>
        <fullName evidence="5">Protease 3</fullName>
        <ecNumber evidence="4">3.4.24.55</ecNumber>
    </recommendedName>
    <alternativeName>
        <fullName evidence="13">Pitrilysin</fullName>
    </alternativeName>
    <alternativeName>
        <fullName evidence="12">Protease III</fullName>
    </alternativeName>
    <alternativeName>
        <fullName evidence="11">Protease pi</fullName>
    </alternativeName>
</protein>
<evidence type="ECO:0000256" key="5">
    <source>
        <dbReference type="ARBA" id="ARBA00017565"/>
    </source>
</evidence>
<dbReference type="Proteomes" id="UP000281691">
    <property type="component" value="Unassembled WGS sequence"/>
</dbReference>
<name>A0A3N4W282_9PAST</name>
<dbReference type="GO" id="GO:0006508">
    <property type="term" value="P:proteolysis"/>
    <property type="evidence" value="ECO:0007669"/>
    <property type="project" value="UniProtKB-KW"/>
</dbReference>
<keyword evidence="10" id="KW-0482">Metalloprotease</keyword>
<dbReference type="GO" id="GO:0004222">
    <property type="term" value="F:metalloendopeptidase activity"/>
    <property type="evidence" value="ECO:0007669"/>
    <property type="project" value="UniProtKB-EC"/>
</dbReference>
<dbReference type="InterPro" id="IPR007863">
    <property type="entry name" value="Peptidase_M16_C"/>
</dbReference>
<dbReference type="InterPro" id="IPR001431">
    <property type="entry name" value="Pept_M16_Zn_BS"/>
</dbReference>
<keyword evidence="6 20" id="KW-0645">Protease</keyword>
<evidence type="ECO:0000259" key="16">
    <source>
        <dbReference type="Pfam" id="PF00675"/>
    </source>
</evidence>
<keyword evidence="21" id="KW-1185">Reference proteome</keyword>
<accession>A0A3N4W282</accession>
<evidence type="ECO:0000256" key="8">
    <source>
        <dbReference type="ARBA" id="ARBA00022801"/>
    </source>
</evidence>
<dbReference type="Pfam" id="PF22456">
    <property type="entry name" value="PqqF-like_C_4"/>
    <property type="match status" value="1"/>
</dbReference>
<proteinExistence type="inferred from homology"/>
<evidence type="ECO:0000259" key="19">
    <source>
        <dbReference type="Pfam" id="PF22456"/>
    </source>
</evidence>
<dbReference type="InterPro" id="IPR050626">
    <property type="entry name" value="Peptidase_M16"/>
</dbReference>
<evidence type="ECO:0000256" key="14">
    <source>
        <dbReference type="RuleBase" id="RU004447"/>
    </source>
</evidence>
<evidence type="ECO:0000256" key="6">
    <source>
        <dbReference type="ARBA" id="ARBA00022670"/>
    </source>
</evidence>
<dbReference type="Pfam" id="PF05193">
    <property type="entry name" value="Peptidase_M16_C"/>
    <property type="match status" value="1"/>
</dbReference>
<sequence length="981" mass="111404">MKKSFLTYSLHTIFALGLVHSTAVFANSSVNHTASNVVAAQQKGFSVINSTITKSPADKAIYQGIRLENGMEVLLISDEKANKSLMSVGLPMGSMEDPVQQQGLAHYLEHMILMGSKAFPETNSLDGFLTKNGGYNNAYTASDRTVYYLEVNNNAFDEAVARLSDAFAQPLLSEKNAKKEVNAVNAEMVRAKSNDAFLMHDVNLATANPNHPITKFAVGNNVTLSDKKESKLQDELVKFYQQHYSANLMKAVLYSNQPIEKLAQLAEKNLGKVKNKNLSVPIMDMPFFREQDKSVIIDYKPVKPNKMLVISFDMPEDKAQFKHKTGEYLAYVFNNNSEGTLSDYLIKEGLSDSGVQSESSDDVSRNRGDFTFYIDLTDKGLEQKEKIISLVFQQINKIKKVGVQPSYFDELKVSLNQAFEHLQTEKSGSYVAGLVSKMMYYPLENVIDAGFIVDTMDNKAIEEKLAEMTVDNARIMLINDKATTDHKTKYFEAPYAIRKITDEQKKQWLDFSKNPELKLPALNPYFATDFSLNKVDKSRKIPLLVEKEKGTEIYAMGSQYFSDEPKAIMNIGFTNFPNNYELKNYISTSLLNYMSELEQANIDFQSTVAGIETNINSGVNGLTIGLSGYTQNLAKLLKDKLQNFSRFELKQEVLSQAKQRYLEALDKQEKENALRQANSVITNFKSYPYFEMDKERKMIETIQLNDIEQARQRILTKATGLKVLSLGNFTDEQVKDIVNTLDQTIKYANSEINRGEYIDINQSQRKLNYIKQIPHEDNALTVAYFPNNYQEIDSISRASLLQSIISRWYFDDLRTDKQLGYVVYATTNRIGKTSGLQFLVQSPTVSAQAIMEHNQRFFAETLAKLKAMSAEDFEKYRSSLIKILERKPESLAQEFANFENDFERGNDKFDHKTQVIATLKQLKLQDIIDFYQQAVIDQKGFVLASQAIGINKKINQPAELKGFEKVTSIEEIQQQFERKSY</sequence>